<reference evidence="2 3" key="1">
    <citation type="submission" date="2018-06" db="EMBL/GenBank/DDBJ databases">
        <title>Comparative genomics reveals the genomic features of Rhizophagus irregularis, R. cerebriforme, R. diaphanum and Gigaspora rosea, and their symbiotic lifestyle signature.</title>
        <authorList>
            <person name="Morin E."/>
            <person name="San Clemente H."/>
            <person name="Chen E.C.H."/>
            <person name="De La Providencia I."/>
            <person name="Hainaut M."/>
            <person name="Kuo A."/>
            <person name="Kohler A."/>
            <person name="Murat C."/>
            <person name="Tang N."/>
            <person name="Roy S."/>
            <person name="Loubradou J."/>
            <person name="Henrissat B."/>
            <person name="Grigoriev I.V."/>
            <person name="Corradi N."/>
            <person name="Roux C."/>
            <person name="Martin F.M."/>
        </authorList>
    </citation>
    <scope>NUCLEOTIDE SEQUENCE [LARGE SCALE GENOMIC DNA]</scope>
    <source>
        <strain evidence="2 3">DAOM 227022</strain>
    </source>
</reference>
<accession>A0A397TQB7</accession>
<evidence type="ECO:0000313" key="2">
    <source>
        <dbReference type="EMBL" id="RIA97064.1"/>
    </source>
</evidence>
<comment type="caution">
    <text evidence="2">The sequence shown here is derived from an EMBL/GenBank/DDBJ whole genome shotgun (WGS) entry which is preliminary data.</text>
</comment>
<gene>
    <name evidence="2" type="ORF">C1645_323011</name>
</gene>
<organism evidence="2 3">
    <name type="scientific">Glomus cerebriforme</name>
    <dbReference type="NCBI Taxonomy" id="658196"/>
    <lineage>
        <taxon>Eukaryota</taxon>
        <taxon>Fungi</taxon>
        <taxon>Fungi incertae sedis</taxon>
        <taxon>Mucoromycota</taxon>
        <taxon>Glomeromycotina</taxon>
        <taxon>Glomeromycetes</taxon>
        <taxon>Glomerales</taxon>
        <taxon>Glomeraceae</taxon>
        <taxon>Glomus</taxon>
    </lineage>
</organism>
<proteinExistence type="predicted"/>
<dbReference type="OrthoDB" id="3231855at2759"/>
<dbReference type="EMBL" id="QKYT01000035">
    <property type="protein sequence ID" value="RIA97064.1"/>
    <property type="molecule type" value="Genomic_DNA"/>
</dbReference>
<dbReference type="Proteomes" id="UP000265703">
    <property type="component" value="Unassembled WGS sequence"/>
</dbReference>
<feature type="compositionally biased region" description="Low complexity" evidence="1">
    <location>
        <begin position="61"/>
        <end position="77"/>
    </location>
</feature>
<protein>
    <submittedName>
        <fullName evidence="2">Uncharacterized protein</fullName>
    </submittedName>
</protein>
<evidence type="ECO:0000256" key="1">
    <source>
        <dbReference type="SAM" id="MobiDB-lite"/>
    </source>
</evidence>
<feature type="region of interest" description="Disordered" evidence="1">
    <location>
        <begin position="61"/>
        <end position="81"/>
    </location>
</feature>
<evidence type="ECO:0000313" key="3">
    <source>
        <dbReference type="Proteomes" id="UP000265703"/>
    </source>
</evidence>
<name>A0A397TQB7_9GLOM</name>
<sequence>MPKSPNQIFCPTLDSTLIAAIINDYPDFDTCFDILNSLAEEANSVLDAEGKEILIENELSSGNSSSNFRSSSVPSFSETGDGSITSLECSIDGLSVEDELDYESTCSTTDYDFEYPEGSAEFLKTCFPMLSEPFNFRATNYFFMLEYSILINTIKESVE</sequence>
<keyword evidence="3" id="KW-1185">Reference proteome</keyword>
<dbReference type="AlphaFoldDB" id="A0A397TQB7"/>
<dbReference type="STRING" id="658196.A0A397TQB7"/>